<evidence type="ECO:0000313" key="1">
    <source>
        <dbReference type="EMBL" id="KAJ2983676.1"/>
    </source>
</evidence>
<keyword evidence="2" id="KW-1185">Reference proteome</keyword>
<organism evidence="1 2">
    <name type="scientific">Zarea fungicola</name>
    <dbReference type="NCBI Taxonomy" id="93591"/>
    <lineage>
        <taxon>Eukaryota</taxon>
        <taxon>Fungi</taxon>
        <taxon>Dikarya</taxon>
        <taxon>Ascomycota</taxon>
        <taxon>Pezizomycotina</taxon>
        <taxon>Sordariomycetes</taxon>
        <taxon>Hypocreomycetidae</taxon>
        <taxon>Hypocreales</taxon>
        <taxon>Cordycipitaceae</taxon>
        <taxon>Zarea</taxon>
    </lineage>
</organism>
<name>A0ACC1NYN1_9HYPO</name>
<dbReference type="EMBL" id="JANJQO010000020">
    <property type="protein sequence ID" value="KAJ2983676.1"/>
    <property type="molecule type" value="Genomic_DNA"/>
</dbReference>
<accession>A0ACC1NYN1</accession>
<protein>
    <submittedName>
        <fullName evidence="1">Uncharacterized protein</fullName>
    </submittedName>
</protein>
<dbReference type="Proteomes" id="UP001143910">
    <property type="component" value="Unassembled WGS sequence"/>
</dbReference>
<comment type="caution">
    <text evidence="1">The sequence shown here is derived from an EMBL/GenBank/DDBJ whole genome shotgun (WGS) entry which is preliminary data.</text>
</comment>
<evidence type="ECO:0000313" key="2">
    <source>
        <dbReference type="Proteomes" id="UP001143910"/>
    </source>
</evidence>
<sequence>MACRNVMDTVEGRQREKITARSPSEAPVTQGVEYGGAGRDDCGVERRTVAFQILDTDNQPIAVLEQAGSWGSKRVDAILQMPVQRNVKQSRNHFWYKVLVA</sequence>
<proteinExistence type="predicted"/>
<reference evidence="1" key="1">
    <citation type="submission" date="2022-08" db="EMBL/GenBank/DDBJ databases">
        <title>Genome Sequence of Lecanicillium fungicola.</title>
        <authorList>
            <person name="Buettner E."/>
        </authorList>
    </citation>
    <scope>NUCLEOTIDE SEQUENCE</scope>
    <source>
        <strain evidence="1">Babe33</strain>
    </source>
</reference>
<gene>
    <name evidence="1" type="ORF">NQ176_g513</name>
</gene>